<sequence length="352" mass="41795">MPVEIAYKICKNDTNLVSLYLFQFIAMKEIIGMDKMNKIKNDITILYSNLKETFEEIIKDKKWLDEETKNRIIKKLNSIEFFIPIPEKLDILEVDWEYKFLKIHPDHKYPVIKEILEYFFTLFDYNEYILARALYIQPNAGYNYLFNFIMASLGLLLEPVYGTKFMASLKFGGYGSILAHEILHGYSGRSLKYTEKFNFNDLLTDYSLKNYIKKAECIVNQYDNKTYKDSDFKASGLNTHTENISDNSGIKLAFIAYKKYVEKYGYEKNKMRTFGKYTNDQLFYISWAQYMCEIYKPSKVEYLFFEDSHLPGEMRIENTLKNQEGFAKAFNCKEGSKMNPKDKCEVWRYRKN</sequence>
<dbReference type="GO" id="GO:0004222">
    <property type="term" value="F:metalloendopeptidase activity"/>
    <property type="evidence" value="ECO:0007669"/>
    <property type="project" value="InterPro"/>
</dbReference>
<evidence type="ECO:0000256" key="1">
    <source>
        <dbReference type="ARBA" id="ARBA00007357"/>
    </source>
</evidence>
<dbReference type="GO" id="GO:0005886">
    <property type="term" value="C:plasma membrane"/>
    <property type="evidence" value="ECO:0007669"/>
    <property type="project" value="TreeGrafter"/>
</dbReference>
<keyword evidence="3" id="KW-1185">Reference proteome</keyword>
<evidence type="ECO:0000313" key="4">
    <source>
        <dbReference type="WBParaSite" id="PTRK_0000314400.1"/>
    </source>
</evidence>
<dbReference type="AlphaFoldDB" id="A0A0N4Z7I9"/>
<dbReference type="InterPro" id="IPR000718">
    <property type="entry name" value="Peptidase_M13"/>
</dbReference>
<dbReference type="PROSITE" id="PS51885">
    <property type="entry name" value="NEPRILYSIN"/>
    <property type="match status" value="1"/>
</dbReference>
<protein>
    <submittedName>
        <fullName evidence="4">Peptidase_M13 domain-containing protein</fullName>
    </submittedName>
</protein>
<organism evidence="3 4">
    <name type="scientific">Parastrongyloides trichosuri</name>
    <name type="common">Possum-specific nematode worm</name>
    <dbReference type="NCBI Taxonomy" id="131310"/>
    <lineage>
        <taxon>Eukaryota</taxon>
        <taxon>Metazoa</taxon>
        <taxon>Ecdysozoa</taxon>
        <taxon>Nematoda</taxon>
        <taxon>Chromadorea</taxon>
        <taxon>Rhabditida</taxon>
        <taxon>Tylenchina</taxon>
        <taxon>Panagrolaimomorpha</taxon>
        <taxon>Strongyloidoidea</taxon>
        <taxon>Strongyloididae</taxon>
        <taxon>Parastrongyloides</taxon>
    </lineage>
</organism>
<dbReference type="GO" id="GO:0016485">
    <property type="term" value="P:protein processing"/>
    <property type="evidence" value="ECO:0007669"/>
    <property type="project" value="TreeGrafter"/>
</dbReference>
<feature type="domain" description="Peptidase M13 C-terminal" evidence="2">
    <location>
        <begin position="139"/>
        <end position="346"/>
    </location>
</feature>
<reference evidence="4" key="1">
    <citation type="submission" date="2017-02" db="UniProtKB">
        <authorList>
            <consortium name="WormBaseParasite"/>
        </authorList>
    </citation>
    <scope>IDENTIFICATION</scope>
</reference>
<accession>A0A0N4Z7I9</accession>
<dbReference type="STRING" id="131310.A0A0N4Z7I9"/>
<dbReference type="PANTHER" id="PTHR11733">
    <property type="entry name" value="ZINC METALLOPROTEASE FAMILY M13 NEPRILYSIN-RELATED"/>
    <property type="match status" value="1"/>
</dbReference>
<name>A0A0N4Z7I9_PARTI</name>
<comment type="similarity">
    <text evidence="1">Belongs to the peptidase M13 family.</text>
</comment>
<dbReference type="Pfam" id="PF01431">
    <property type="entry name" value="Peptidase_M13"/>
    <property type="match status" value="1"/>
</dbReference>
<evidence type="ECO:0000313" key="3">
    <source>
        <dbReference type="Proteomes" id="UP000038045"/>
    </source>
</evidence>
<dbReference type="WBParaSite" id="PTRK_0000314400.1">
    <property type="protein sequence ID" value="PTRK_0000314400.1"/>
    <property type="gene ID" value="PTRK_0000314400"/>
</dbReference>
<proteinExistence type="inferred from homology"/>
<dbReference type="SUPFAM" id="SSF55486">
    <property type="entry name" value="Metalloproteases ('zincins'), catalytic domain"/>
    <property type="match status" value="1"/>
</dbReference>
<dbReference type="Proteomes" id="UP000038045">
    <property type="component" value="Unplaced"/>
</dbReference>
<dbReference type="PRINTS" id="PR00786">
    <property type="entry name" value="NEPRILYSIN"/>
</dbReference>
<dbReference type="InterPro" id="IPR018497">
    <property type="entry name" value="Peptidase_M13_C"/>
</dbReference>
<evidence type="ECO:0000259" key="2">
    <source>
        <dbReference type="Pfam" id="PF01431"/>
    </source>
</evidence>
<dbReference type="Gene3D" id="3.40.390.10">
    <property type="entry name" value="Collagenase (Catalytic Domain)"/>
    <property type="match status" value="1"/>
</dbReference>
<dbReference type="PANTHER" id="PTHR11733:SF167">
    <property type="entry name" value="FI17812P1-RELATED"/>
    <property type="match status" value="1"/>
</dbReference>
<dbReference type="InterPro" id="IPR024079">
    <property type="entry name" value="MetalloPept_cat_dom_sf"/>
</dbReference>